<dbReference type="SUPFAM" id="SSF46785">
    <property type="entry name" value="Winged helix' DNA-binding domain"/>
    <property type="match status" value="1"/>
</dbReference>
<dbReference type="EMBL" id="BAABHJ010000039">
    <property type="protein sequence ID" value="GAA4617224.1"/>
    <property type="molecule type" value="Genomic_DNA"/>
</dbReference>
<name>A0ABP8TXK0_9ACTN</name>
<evidence type="ECO:0000313" key="3">
    <source>
        <dbReference type="Proteomes" id="UP001500212"/>
    </source>
</evidence>
<feature type="region of interest" description="Disordered" evidence="1">
    <location>
        <begin position="88"/>
        <end position="121"/>
    </location>
</feature>
<evidence type="ECO:0000256" key="1">
    <source>
        <dbReference type="SAM" id="MobiDB-lite"/>
    </source>
</evidence>
<reference evidence="3" key="1">
    <citation type="journal article" date="2019" name="Int. J. Syst. Evol. Microbiol.">
        <title>The Global Catalogue of Microorganisms (GCM) 10K type strain sequencing project: providing services to taxonomists for standard genome sequencing and annotation.</title>
        <authorList>
            <consortium name="The Broad Institute Genomics Platform"/>
            <consortium name="The Broad Institute Genome Sequencing Center for Infectious Disease"/>
            <person name="Wu L."/>
            <person name="Ma J."/>
        </authorList>
    </citation>
    <scope>NUCLEOTIDE SEQUENCE [LARGE SCALE GENOMIC DNA]</scope>
    <source>
        <strain evidence="3">JCM 17938</strain>
    </source>
</reference>
<proteinExistence type="predicted"/>
<accession>A0ABP8TXK0</accession>
<sequence>MSRTIRIDDEVMAWLQRHARPGDNPNQIVRRVLGMDETPSRPYAARALQAALRANPGVTVAELAHAAGVGYSTAAQALAALADKGVATRTASNRTGGDGPGRTGYRWWTAEYDHTSQPRRD</sequence>
<protein>
    <recommendedName>
        <fullName evidence="4">HTH marR-type domain-containing protein</fullName>
    </recommendedName>
</protein>
<dbReference type="Proteomes" id="UP001500212">
    <property type="component" value="Unassembled WGS sequence"/>
</dbReference>
<dbReference type="InterPro" id="IPR036390">
    <property type="entry name" value="WH_DNA-bd_sf"/>
</dbReference>
<dbReference type="Gene3D" id="1.10.10.10">
    <property type="entry name" value="Winged helix-like DNA-binding domain superfamily/Winged helix DNA-binding domain"/>
    <property type="match status" value="1"/>
</dbReference>
<comment type="caution">
    <text evidence="2">The sequence shown here is derived from an EMBL/GenBank/DDBJ whole genome shotgun (WGS) entry which is preliminary data.</text>
</comment>
<evidence type="ECO:0000313" key="2">
    <source>
        <dbReference type="EMBL" id="GAA4617224.1"/>
    </source>
</evidence>
<evidence type="ECO:0008006" key="4">
    <source>
        <dbReference type="Google" id="ProtNLM"/>
    </source>
</evidence>
<gene>
    <name evidence="2" type="ORF">GCM10023195_76780</name>
</gene>
<keyword evidence="3" id="KW-1185">Reference proteome</keyword>
<dbReference type="InterPro" id="IPR036388">
    <property type="entry name" value="WH-like_DNA-bd_sf"/>
</dbReference>
<dbReference type="RefSeq" id="WP_345365461.1">
    <property type="nucleotide sequence ID" value="NZ_BAABHJ010000039.1"/>
</dbReference>
<feature type="compositionally biased region" description="Basic and acidic residues" evidence="1">
    <location>
        <begin position="111"/>
        <end position="121"/>
    </location>
</feature>
<organism evidence="2 3">
    <name type="scientific">Actinoallomurus liliacearum</name>
    <dbReference type="NCBI Taxonomy" id="1080073"/>
    <lineage>
        <taxon>Bacteria</taxon>
        <taxon>Bacillati</taxon>
        <taxon>Actinomycetota</taxon>
        <taxon>Actinomycetes</taxon>
        <taxon>Streptosporangiales</taxon>
        <taxon>Thermomonosporaceae</taxon>
        <taxon>Actinoallomurus</taxon>
    </lineage>
</organism>